<dbReference type="PANTHER" id="PTHR43808">
    <property type="entry name" value="ACETYLORNITHINE DEACETYLASE"/>
    <property type="match status" value="1"/>
</dbReference>
<name>A0A7G9RW76_9FIRM</name>
<dbReference type="InterPro" id="IPR002933">
    <property type="entry name" value="Peptidase_M20"/>
</dbReference>
<sequence>MKFNIDKKEENILCATAKLVSINSVRDLETREENAPFGKGIRRAMDCFTSIAKGWGFRVGDVDGYAVYAEIGPENNEHIGVLGHLDVVEAGDLNLWHSDPFHLDRRNGMLYGRGVNDDKGPLIAALWAARAVYETSEMNLPIRVIAGGAEETTWECMTHYFEHHPQPVMGFSPDGNFPIVNGEMGMIHLRLIFPKEPDFKAKSEVQFSYNCSDITINGLRTKSNKVLSRNPQRSDHAIFNWINQYGFGGSLVLRTIHDLIQPDYHGKGLGIDSFHEEMGNCNVCILSLNSQDDDTVLDLDIRYPISTSEEIIINQLIKLGESYQFEVMPLKSRKPLYVASDHPLIKALKDAYQTVMHEEAHCITKGGASYARVMSAGVAFGATFEGEDPQPHMPNEKMPVASLMKATDIYIESLKTLSSSQ</sequence>
<dbReference type="Proteomes" id="UP000515928">
    <property type="component" value="Chromosome"/>
</dbReference>
<dbReference type="PROSITE" id="PS00758">
    <property type="entry name" value="ARGE_DAPE_CPG2_1"/>
    <property type="match status" value="1"/>
</dbReference>
<dbReference type="GO" id="GO:0006526">
    <property type="term" value="P:L-arginine biosynthetic process"/>
    <property type="evidence" value="ECO:0007669"/>
    <property type="project" value="TreeGrafter"/>
</dbReference>
<dbReference type="AlphaFoldDB" id="A0A7G9RW76"/>
<dbReference type="Gene3D" id="3.30.70.360">
    <property type="match status" value="1"/>
</dbReference>
<reference evidence="5 6" key="1">
    <citation type="submission" date="2020-08" db="EMBL/GenBank/DDBJ databases">
        <title>Genome sequence of Erysipelothrix inopinata DSM 15511T.</title>
        <authorList>
            <person name="Hyun D.-W."/>
            <person name="Bae J.-W."/>
        </authorList>
    </citation>
    <scope>NUCLEOTIDE SEQUENCE [LARGE SCALE GENOMIC DNA]</scope>
    <source>
        <strain evidence="5 6">DSM 15511</strain>
    </source>
</reference>
<keyword evidence="2" id="KW-0479">Metal-binding</keyword>
<keyword evidence="4" id="KW-0862">Zinc</keyword>
<evidence type="ECO:0000256" key="2">
    <source>
        <dbReference type="ARBA" id="ARBA00022723"/>
    </source>
</evidence>
<keyword evidence="6" id="KW-1185">Reference proteome</keyword>
<dbReference type="RefSeq" id="WP_187532985.1">
    <property type="nucleotide sequence ID" value="NZ_CBCSHU010000002.1"/>
</dbReference>
<dbReference type="GO" id="GO:0008777">
    <property type="term" value="F:acetylornithine deacetylase activity"/>
    <property type="evidence" value="ECO:0007669"/>
    <property type="project" value="TreeGrafter"/>
</dbReference>
<dbReference type="SUPFAM" id="SSF55031">
    <property type="entry name" value="Bacterial exopeptidase dimerisation domain"/>
    <property type="match status" value="1"/>
</dbReference>
<protein>
    <submittedName>
        <fullName evidence="5">M20/M25/M40 family metallo-hydrolase</fullName>
    </submittedName>
</protein>
<proteinExistence type="predicted"/>
<evidence type="ECO:0000313" key="6">
    <source>
        <dbReference type="Proteomes" id="UP000515928"/>
    </source>
</evidence>
<dbReference type="InterPro" id="IPR036264">
    <property type="entry name" value="Bact_exopeptidase_dim_dom"/>
</dbReference>
<keyword evidence="3 5" id="KW-0378">Hydrolase</keyword>
<dbReference type="InterPro" id="IPR050072">
    <property type="entry name" value="Peptidase_M20A"/>
</dbReference>
<evidence type="ECO:0000256" key="1">
    <source>
        <dbReference type="ARBA" id="ARBA00001947"/>
    </source>
</evidence>
<dbReference type="PANTHER" id="PTHR43808:SF31">
    <property type="entry name" value="N-ACETYL-L-CITRULLINE DEACETYLASE"/>
    <property type="match status" value="1"/>
</dbReference>
<dbReference type="InterPro" id="IPR001261">
    <property type="entry name" value="ArgE/DapE_CS"/>
</dbReference>
<evidence type="ECO:0000256" key="4">
    <source>
        <dbReference type="ARBA" id="ARBA00022833"/>
    </source>
</evidence>
<dbReference type="GO" id="GO:0046872">
    <property type="term" value="F:metal ion binding"/>
    <property type="evidence" value="ECO:0007669"/>
    <property type="project" value="UniProtKB-KW"/>
</dbReference>
<dbReference type="KEGG" id="eio:H9L01_05515"/>
<accession>A0A7G9RW76</accession>
<comment type="cofactor">
    <cofactor evidence="1">
        <name>Zn(2+)</name>
        <dbReference type="ChEBI" id="CHEBI:29105"/>
    </cofactor>
</comment>
<evidence type="ECO:0000256" key="3">
    <source>
        <dbReference type="ARBA" id="ARBA00022801"/>
    </source>
</evidence>
<evidence type="ECO:0000313" key="5">
    <source>
        <dbReference type="EMBL" id="QNN59851.1"/>
    </source>
</evidence>
<dbReference type="Pfam" id="PF01546">
    <property type="entry name" value="Peptidase_M20"/>
    <property type="match status" value="1"/>
</dbReference>
<gene>
    <name evidence="5" type="ORF">H9L01_05515</name>
</gene>
<organism evidence="5 6">
    <name type="scientific">Erysipelothrix inopinata</name>
    <dbReference type="NCBI Taxonomy" id="225084"/>
    <lineage>
        <taxon>Bacteria</taxon>
        <taxon>Bacillati</taxon>
        <taxon>Bacillota</taxon>
        <taxon>Erysipelotrichia</taxon>
        <taxon>Erysipelotrichales</taxon>
        <taxon>Erysipelotrichaceae</taxon>
        <taxon>Erysipelothrix</taxon>
    </lineage>
</organism>
<dbReference type="Gene3D" id="3.40.630.10">
    <property type="entry name" value="Zn peptidases"/>
    <property type="match status" value="2"/>
</dbReference>
<dbReference type="SUPFAM" id="SSF53187">
    <property type="entry name" value="Zn-dependent exopeptidases"/>
    <property type="match status" value="1"/>
</dbReference>
<dbReference type="EMBL" id="CP060715">
    <property type="protein sequence ID" value="QNN59851.1"/>
    <property type="molecule type" value="Genomic_DNA"/>
</dbReference>